<dbReference type="GO" id="GO:0006396">
    <property type="term" value="P:RNA processing"/>
    <property type="evidence" value="ECO:0007669"/>
    <property type="project" value="InterPro"/>
</dbReference>
<feature type="compositionally biased region" description="Basic and acidic residues" evidence="5">
    <location>
        <begin position="179"/>
        <end position="192"/>
    </location>
</feature>
<evidence type="ECO:0000256" key="2">
    <source>
        <dbReference type="ARBA" id="ARBA00009265"/>
    </source>
</evidence>
<feature type="region of interest" description="Disordered" evidence="5">
    <location>
        <begin position="1"/>
        <end position="85"/>
    </location>
</feature>
<keyword evidence="3" id="KW-0677">Repeat</keyword>
<dbReference type="PANTHER" id="PTHR13471">
    <property type="entry name" value="TETRATRICOPEPTIDE-LIKE HELICAL"/>
    <property type="match status" value="1"/>
</dbReference>
<feature type="compositionally biased region" description="Basic and acidic residues" evidence="5">
    <location>
        <begin position="58"/>
        <end position="79"/>
    </location>
</feature>
<organism evidence="6 7">
    <name type="scientific">Tothia fuscella</name>
    <dbReference type="NCBI Taxonomy" id="1048955"/>
    <lineage>
        <taxon>Eukaryota</taxon>
        <taxon>Fungi</taxon>
        <taxon>Dikarya</taxon>
        <taxon>Ascomycota</taxon>
        <taxon>Pezizomycotina</taxon>
        <taxon>Dothideomycetes</taxon>
        <taxon>Pleosporomycetidae</taxon>
        <taxon>Venturiales</taxon>
        <taxon>Cylindrosympodiaceae</taxon>
        <taxon>Tothia</taxon>
    </lineage>
</organism>
<dbReference type="Pfam" id="PF08424">
    <property type="entry name" value="NRDE-2"/>
    <property type="match status" value="1"/>
</dbReference>
<dbReference type="InterPro" id="IPR011990">
    <property type="entry name" value="TPR-like_helical_dom_sf"/>
</dbReference>
<reference evidence="6" key="1">
    <citation type="journal article" date="2020" name="Stud. Mycol.">
        <title>101 Dothideomycetes genomes: a test case for predicting lifestyles and emergence of pathogens.</title>
        <authorList>
            <person name="Haridas S."/>
            <person name="Albert R."/>
            <person name="Binder M."/>
            <person name="Bloem J."/>
            <person name="Labutti K."/>
            <person name="Salamov A."/>
            <person name="Andreopoulos B."/>
            <person name="Baker S."/>
            <person name="Barry K."/>
            <person name="Bills G."/>
            <person name="Bluhm B."/>
            <person name="Cannon C."/>
            <person name="Castanera R."/>
            <person name="Culley D."/>
            <person name="Daum C."/>
            <person name="Ezra D."/>
            <person name="Gonzalez J."/>
            <person name="Henrissat B."/>
            <person name="Kuo A."/>
            <person name="Liang C."/>
            <person name="Lipzen A."/>
            <person name="Lutzoni F."/>
            <person name="Magnuson J."/>
            <person name="Mondo S."/>
            <person name="Nolan M."/>
            <person name="Ohm R."/>
            <person name="Pangilinan J."/>
            <person name="Park H.-J."/>
            <person name="Ramirez L."/>
            <person name="Alfaro M."/>
            <person name="Sun H."/>
            <person name="Tritt A."/>
            <person name="Yoshinaga Y."/>
            <person name="Zwiers L.-H."/>
            <person name="Turgeon B."/>
            <person name="Goodwin S."/>
            <person name="Spatafora J."/>
            <person name="Crous P."/>
            <person name="Grigoriev I."/>
        </authorList>
    </citation>
    <scope>NUCLEOTIDE SEQUENCE</scope>
    <source>
        <strain evidence="6">CBS 130266</strain>
    </source>
</reference>
<evidence type="ECO:0000256" key="5">
    <source>
        <dbReference type="SAM" id="MobiDB-lite"/>
    </source>
</evidence>
<comment type="caution">
    <text evidence="6">The sequence shown here is derived from an EMBL/GenBank/DDBJ whole genome shotgun (WGS) entry which is preliminary data.</text>
</comment>
<comment type="subcellular location">
    <subcellularLocation>
        <location evidence="1">Nucleus</location>
    </subcellularLocation>
</comment>
<accession>A0A9P4NJH7</accession>
<sequence length="1040" mass="119043">MSKPIPKFASFRSKPASSQEEKSQKSVTQIKDEKDAAEPRRRHSSRSLERQHKRKSRGERGHEKDRSRLELQETAHDAVKAPPTESFLFDRDGEDLFRIDTRGDLANLTYGSLHKYNVPPFRRIGYGSVLGLNPRIKIDRNLSNEKGIVLQEPWRHQRLDRPLLLKPNVKDQRQMRLVRPTEEDPSLHHNEDFIGLQSNRKRKRGSESPIPENGEPNYRSIEGKAKPSQEPADIDLEYFSDSSGPAMAEEAEAARKRNGELTRITRENPGNLSAWLKLIEHQAELFGSSDSSGNGLSSIEQRNLADIRVTIYEHGLQSIGNYPEAKVTLWIGLLNEGKRIWEARKLSTKWQEALQAHPSAIQLWTSYLNFIQTSSTEFRYERCKSEYIKCLQILAEAIGRRENHGKLHQDQFSKIFIYLFLRITIFMRQAGYHEHAEALWQAAHEIRFAAPESLQSENAADADLFSSLESFWESEVPRIGEPEAKGWSQFSAEDAEPSDGVVVQLEVIDKTRNLFKSFTSAEGTMARRLLHPGRSADEAGEDDPYHIIFFNDIKPFLIPHLLRSTSKTDFVHALLLYHGLPPLPWARDRTYEAWWLDTFLCSTRAYASSDSPPVKHIHICSETLFSDSFAGIDLEDAAWVRRALHMLCGHSGDEEMAEYMIAFDFHYFPDLAAKTAKSVIKVNRTSLRLYSCYGLIESRASRQDSAKRVFAAAIDMSTSLNDEQKKYAVCLWRTWIWEALRLGNFNDAVQRISCVGEPIPTSQNTSLELIPPVLLRITKWLSNGRDSMISIGHHHLAVLHCELLALVAYFRHGKSIEDALAVYSENFSLFKARELTSSPAFEHLHQCQSQLSALHLSHATLFRPSLIRDALADSIRSSPNNTIFLTAYIKNEARFRIEDRVRSLISSTVLHNKQETIVGHFIAIWAEQQRGLEFGSTIHAIRAVYEQAVASNIGKHSIALWESYFHFEKQNNEKKKARDVFLRGLRCLPWSKWFLVMGLGDLDDITFEEGRSLWNVFGERELRVHVDIDEHLEEIGERRG</sequence>
<dbReference type="SMART" id="SM00386">
    <property type="entry name" value="HAT"/>
    <property type="match status" value="2"/>
</dbReference>
<dbReference type="GO" id="GO:0071013">
    <property type="term" value="C:catalytic step 2 spliceosome"/>
    <property type="evidence" value="ECO:0007669"/>
    <property type="project" value="TreeGrafter"/>
</dbReference>
<dbReference type="AlphaFoldDB" id="A0A9P4NJH7"/>
<gene>
    <name evidence="6" type="ORF">EJ08DRAFT_701151</name>
</gene>
<evidence type="ECO:0000256" key="1">
    <source>
        <dbReference type="ARBA" id="ARBA00004123"/>
    </source>
</evidence>
<evidence type="ECO:0000313" key="7">
    <source>
        <dbReference type="Proteomes" id="UP000800235"/>
    </source>
</evidence>
<protein>
    <submittedName>
        <fullName evidence="6">DUF1740-domain-containing protein</fullName>
    </submittedName>
</protein>
<dbReference type="PANTHER" id="PTHR13471:SF0">
    <property type="entry name" value="NUCLEAR EXOSOME REGULATOR NRDE2"/>
    <property type="match status" value="1"/>
</dbReference>
<dbReference type="OrthoDB" id="297219at2759"/>
<dbReference type="InterPro" id="IPR013633">
    <property type="entry name" value="NRDE-2"/>
</dbReference>
<evidence type="ECO:0000256" key="4">
    <source>
        <dbReference type="ARBA" id="ARBA00023242"/>
    </source>
</evidence>
<dbReference type="GO" id="GO:1902369">
    <property type="term" value="P:negative regulation of RNA catabolic process"/>
    <property type="evidence" value="ECO:0007669"/>
    <property type="project" value="TreeGrafter"/>
</dbReference>
<dbReference type="InterPro" id="IPR003107">
    <property type="entry name" value="HAT"/>
</dbReference>
<dbReference type="Gene3D" id="1.25.40.10">
    <property type="entry name" value="Tetratricopeptide repeat domain"/>
    <property type="match status" value="2"/>
</dbReference>
<dbReference type="EMBL" id="MU007081">
    <property type="protein sequence ID" value="KAF2423502.1"/>
    <property type="molecule type" value="Genomic_DNA"/>
</dbReference>
<feature type="region of interest" description="Disordered" evidence="5">
    <location>
        <begin position="179"/>
        <end position="240"/>
    </location>
</feature>
<evidence type="ECO:0000313" key="6">
    <source>
        <dbReference type="EMBL" id="KAF2423502.1"/>
    </source>
</evidence>
<feature type="compositionally biased region" description="Basic and acidic residues" evidence="5">
    <location>
        <begin position="19"/>
        <end position="39"/>
    </location>
</feature>
<keyword evidence="7" id="KW-1185">Reference proteome</keyword>
<proteinExistence type="inferred from homology"/>
<dbReference type="GO" id="GO:0031048">
    <property type="term" value="P:regulatory ncRNA-mediated heterochromatin formation"/>
    <property type="evidence" value="ECO:0007669"/>
    <property type="project" value="TreeGrafter"/>
</dbReference>
<feature type="compositionally biased region" description="Basic residues" evidence="5">
    <location>
        <begin position="40"/>
        <end position="57"/>
    </location>
</feature>
<keyword evidence="4" id="KW-0539">Nucleus</keyword>
<evidence type="ECO:0000256" key="3">
    <source>
        <dbReference type="ARBA" id="ARBA00022737"/>
    </source>
</evidence>
<name>A0A9P4NJH7_9PEZI</name>
<dbReference type="Proteomes" id="UP000800235">
    <property type="component" value="Unassembled WGS sequence"/>
</dbReference>
<comment type="similarity">
    <text evidence="2">Belongs to the NRDE2 family.</text>
</comment>